<feature type="transmembrane region" description="Helical" evidence="1">
    <location>
        <begin position="54"/>
        <end position="72"/>
    </location>
</feature>
<proteinExistence type="predicted"/>
<keyword evidence="1" id="KW-0472">Membrane</keyword>
<dbReference type="Proteomes" id="UP001054252">
    <property type="component" value="Unassembled WGS sequence"/>
</dbReference>
<keyword evidence="1" id="KW-1133">Transmembrane helix</keyword>
<reference evidence="2 3" key="1">
    <citation type="journal article" date="2021" name="Commun. Biol.">
        <title>The genome of Shorea leprosula (Dipterocarpaceae) highlights the ecological relevance of drought in aseasonal tropical rainforests.</title>
        <authorList>
            <person name="Ng K.K.S."/>
            <person name="Kobayashi M.J."/>
            <person name="Fawcett J.A."/>
            <person name="Hatakeyama M."/>
            <person name="Paape T."/>
            <person name="Ng C.H."/>
            <person name="Ang C.C."/>
            <person name="Tnah L.H."/>
            <person name="Lee C.T."/>
            <person name="Nishiyama T."/>
            <person name="Sese J."/>
            <person name="O'Brien M.J."/>
            <person name="Copetti D."/>
            <person name="Mohd Noor M.I."/>
            <person name="Ong R.C."/>
            <person name="Putra M."/>
            <person name="Sireger I.Z."/>
            <person name="Indrioko S."/>
            <person name="Kosugi Y."/>
            <person name="Izuno A."/>
            <person name="Isagi Y."/>
            <person name="Lee S.L."/>
            <person name="Shimizu K.K."/>
        </authorList>
    </citation>
    <scope>NUCLEOTIDE SEQUENCE [LARGE SCALE GENOMIC DNA]</scope>
    <source>
        <strain evidence="2">214</strain>
    </source>
</reference>
<gene>
    <name evidence="2" type="ORF">SLEP1_g44847</name>
</gene>
<evidence type="ECO:0000313" key="3">
    <source>
        <dbReference type="Proteomes" id="UP001054252"/>
    </source>
</evidence>
<keyword evidence="3" id="KW-1185">Reference proteome</keyword>
<sequence length="107" mass="12082">MVGIPENGIGGMTLSLWTKNKNRRMDSELLEDLGDALIHNHLVERKRKRITGKYAIACTIFAYLNHILLGYGKLLLSFLSLFGSFFVVAPDDLSCQKETLRIVIRDS</sequence>
<name>A0AAV5LIQ3_9ROSI</name>
<protein>
    <submittedName>
        <fullName evidence="2">Uncharacterized protein</fullName>
    </submittedName>
</protein>
<accession>A0AAV5LIQ3</accession>
<keyword evidence="1" id="KW-0812">Transmembrane</keyword>
<evidence type="ECO:0000256" key="1">
    <source>
        <dbReference type="SAM" id="Phobius"/>
    </source>
</evidence>
<dbReference type="EMBL" id="BPVZ01000118">
    <property type="protein sequence ID" value="GKV36753.1"/>
    <property type="molecule type" value="Genomic_DNA"/>
</dbReference>
<dbReference type="AlphaFoldDB" id="A0AAV5LIQ3"/>
<comment type="caution">
    <text evidence="2">The sequence shown here is derived from an EMBL/GenBank/DDBJ whole genome shotgun (WGS) entry which is preliminary data.</text>
</comment>
<evidence type="ECO:0000313" key="2">
    <source>
        <dbReference type="EMBL" id="GKV36753.1"/>
    </source>
</evidence>
<organism evidence="2 3">
    <name type="scientific">Rubroshorea leprosula</name>
    <dbReference type="NCBI Taxonomy" id="152421"/>
    <lineage>
        <taxon>Eukaryota</taxon>
        <taxon>Viridiplantae</taxon>
        <taxon>Streptophyta</taxon>
        <taxon>Embryophyta</taxon>
        <taxon>Tracheophyta</taxon>
        <taxon>Spermatophyta</taxon>
        <taxon>Magnoliopsida</taxon>
        <taxon>eudicotyledons</taxon>
        <taxon>Gunneridae</taxon>
        <taxon>Pentapetalae</taxon>
        <taxon>rosids</taxon>
        <taxon>malvids</taxon>
        <taxon>Malvales</taxon>
        <taxon>Dipterocarpaceae</taxon>
        <taxon>Rubroshorea</taxon>
    </lineage>
</organism>